<dbReference type="Gene3D" id="3.10.450.50">
    <property type="match status" value="1"/>
</dbReference>
<dbReference type="Pfam" id="PF12680">
    <property type="entry name" value="SnoaL_2"/>
    <property type="match status" value="1"/>
</dbReference>
<dbReference type="RefSeq" id="WP_394847185.1">
    <property type="nucleotide sequence ID" value="NZ_CP089982.1"/>
</dbReference>
<dbReference type="InterPro" id="IPR037401">
    <property type="entry name" value="SnoaL-like"/>
</dbReference>
<proteinExistence type="predicted"/>
<dbReference type="SUPFAM" id="SSF54427">
    <property type="entry name" value="NTF2-like"/>
    <property type="match status" value="1"/>
</dbReference>
<name>A0ABZ2KD00_9BACT</name>
<keyword evidence="3" id="KW-1185">Reference proteome</keyword>
<feature type="domain" description="SnoaL-like" evidence="1">
    <location>
        <begin position="12"/>
        <end position="120"/>
    </location>
</feature>
<reference evidence="2 3" key="1">
    <citation type="submission" date="2021-12" db="EMBL/GenBank/DDBJ databases">
        <title>Discovery of the Pendulisporaceae a myxobacterial family with distinct sporulation behavior and unique specialized metabolism.</title>
        <authorList>
            <person name="Garcia R."/>
            <person name="Popoff A."/>
            <person name="Bader C.D."/>
            <person name="Loehr J."/>
            <person name="Walesch S."/>
            <person name="Walt C."/>
            <person name="Boldt J."/>
            <person name="Bunk B."/>
            <person name="Haeckl F.J.F.P.J."/>
            <person name="Gunesch A.P."/>
            <person name="Birkelbach J."/>
            <person name="Nuebel U."/>
            <person name="Pietschmann T."/>
            <person name="Bach T."/>
            <person name="Mueller R."/>
        </authorList>
    </citation>
    <scope>NUCLEOTIDE SEQUENCE [LARGE SCALE GENOMIC DNA]</scope>
    <source>
        <strain evidence="2 3">MSr12523</strain>
    </source>
</reference>
<accession>A0ABZ2KD00</accession>
<dbReference type="InterPro" id="IPR032710">
    <property type="entry name" value="NTF2-like_dom_sf"/>
</dbReference>
<evidence type="ECO:0000313" key="2">
    <source>
        <dbReference type="EMBL" id="WXA96568.1"/>
    </source>
</evidence>
<evidence type="ECO:0000313" key="3">
    <source>
        <dbReference type="Proteomes" id="UP001379533"/>
    </source>
</evidence>
<organism evidence="2 3">
    <name type="scientific">Pendulispora brunnea</name>
    <dbReference type="NCBI Taxonomy" id="2905690"/>
    <lineage>
        <taxon>Bacteria</taxon>
        <taxon>Pseudomonadati</taxon>
        <taxon>Myxococcota</taxon>
        <taxon>Myxococcia</taxon>
        <taxon>Myxococcales</taxon>
        <taxon>Sorangiineae</taxon>
        <taxon>Pendulisporaceae</taxon>
        <taxon>Pendulispora</taxon>
    </lineage>
</organism>
<protein>
    <submittedName>
        <fullName evidence="2">Nuclear transport factor 2 family protein</fullName>
    </submittedName>
</protein>
<sequence>MNENQDPLSVTHRLYEAFREGNSAALSSLLHPEFTGHVSDGMPAGVGGPVADRQGMLRVWGTIAAQYDVRPIPEEFIRADASRIVVLGHYRGSGHRAGGGGPIRAAFAHILDIRDNAIVSLKQITDTASWSV</sequence>
<gene>
    <name evidence="2" type="ORF">LZC95_06915</name>
</gene>
<dbReference type="EMBL" id="CP089982">
    <property type="protein sequence ID" value="WXA96568.1"/>
    <property type="molecule type" value="Genomic_DNA"/>
</dbReference>
<dbReference type="Proteomes" id="UP001379533">
    <property type="component" value="Chromosome"/>
</dbReference>
<evidence type="ECO:0000259" key="1">
    <source>
        <dbReference type="Pfam" id="PF12680"/>
    </source>
</evidence>